<keyword evidence="4" id="KW-1185">Reference proteome</keyword>
<accession>A0ABW5G5L4</accession>
<dbReference type="Pfam" id="PF04264">
    <property type="entry name" value="YceI"/>
    <property type="match status" value="1"/>
</dbReference>
<comment type="similarity">
    <text evidence="1">Belongs to the UPF0312 family.</text>
</comment>
<dbReference type="InterPro" id="IPR036761">
    <property type="entry name" value="TTHA0802/YceI-like_sf"/>
</dbReference>
<dbReference type="RefSeq" id="WP_378271143.1">
    <property type="nucleotide sequence ID" value="NZ_JBHUKR010000025.1"/>
</dbReference>
<sequence length="35" mass="3938">MDTGHEGFNRHLFGADFLDVQNHLTAEFRSTGLCT</sequence>
<reference evidence="4" key="1">
    <citation type="journal article" date="2019" name="Int. J. Syst. Evol. Microbiol.">
        <title>The Global Catalogue of Microorganisms (GCM) 10K type strain sequencing project: providing services to taxonomists for standard genome sequencing and annotation.</title>
        <authorList>
            <consortium name="The Broad Institute Genomics Platform"/>
            <consortium name="The Broad Institute Genome Sequencing Center for Infectious Disease"/>
            <person name="Wu L."/>
            <person name="Ma J."/>
        </authorList>
    </citation>
    <scope>NUCLEOTIDE SEQUENCE [LARGE SCALE GENOMIC DNA]</scope>
    <source>
        <strain evidence="4">CGMCC 4.7645</strain>
    </source>
</reference>
<evidence type="ECO:0000259" key="2">
    <source>
        <dbReference type="Pfam" id="PF04264"/>
    </source>
</evidence>
<name>A0ABW5G5L4_9PSEU</name>
<protein>
    <submittedName>
        <fullName evidence="3">YceI family protein</fullName>
    </submittedName>
</protein>
<evidence type="ECO:0000256" key="1">
    <source>
        <dbReference type="ARBA" id="ARBA00008812"/>
    </source>
</evidence>
<dbReference type="EMBL" id="JBHUKR010000025">
    <property type="protein sequence ID" value="MFD2422179.1"/>
    <property type="molecule type" value="Genomic_DNA"/>
</dbReference>
<evidence type="ECO:0000313" key="3">
    <source>
        <dbReference type="EMBL" id="MFD2422179.1"/>
    </source>
</evidence>
<dbReference type="SUPFAM" id="SSF101874">
    <property type="entry name" value="YceI-like"/>
    <property type="match status" value="1"/>
</dbReference>
<dbReference type="Gene3D" id="2.40.128.110">
    <property type="entry name" value="Lipid/polyisoprenoid-binding, YceI-like"/>
    <property type="match status" value="1"/>
</dbReference>
<dbReference type="InterPro" id="IPR007372">
    <property type="entry name" value="Lipid/polyisoprenoid-bd_YceI"/>
</dbReference>
<comment type="caution">
    <text evidence="3">The sequence shown here is derived from an EMBL/GenBank/DDBJ whole genome shotgun (WGS) entry which is preliminary data.</text>
</comment>
<proteinExistence type="inferred from homology"/>
<feature type="domain" description="Lipid/polyisoprenoid-binding YceI-like" evidence="2">
    <location>
        <begin position="1"/>
        <end position="32"/>
    </location>
</feature>
<organism evidence="3 4">
    <name type="scientific">Amycolatopsis pigmentata</name>
    <dbReference type="NCBI Taxonomy" id="450801"/>
    <lineage>
        <taxon>Bacteria</taxon>
        <taxon>Bacillati</taxon>
        <taxon>Actinomycetota</taxon>
        <taxon>Actinomycetes</taxon>
        <taxon>Pseudonocardiales</taxon>
        <taxon>Pseudonocardiaceae</taxon>
        <taxon>Amycolatopsis</taxon>
    </lineage>
</organism>
<dbReference type="Proteomes" id="UP001597417">
    <property type="component" value="Unassembled WGS sequence"/>
</dbReference>
<gene>
    <name evidence="3" type="ORF">ACFSXZ_38220</name>
</gene>
<evidence type="ECO:0000313" key="4">
    <source>
        <dbReference type="Proteomes" id="UP001597417"/>
    </source>
</evidence>